<organism evidence="9 10">
    <name type="scientific">Polyplax serrata</name>
    <name type="common">Common mouse louse</name>
    <dbReference type="NCBI Taxonomy" id="468196"/>
    <lineage>
        <taxon>Eukaryota</taxon>
        <taxon>Metazoa</taxon>
        <taxon>Ecdysozoa</taxon>
        <taxon>Arthropoda</taxon>
        <taxon>Hexapoda</taxon>
        <taxon>Insecta</taxon>
        <taxon>Pterygota</taxon>
        <taxon>Neoptera</taxon>
        <taxon>Paraneoptera</taxon>
        <taxon>Psocodea</taxon>
        <taxon>Troctomorpha</taxon>
        <taxon>Phthiraptera</taxon>
        <taxon>Anoplura</taxon>
        <taxon>Polyplacidae</taxon>
        <taxon>Polyplax</taxon>
    </lineage>
</organism>
<evidence type="ECO:0000256" key="6">
    <source>
        <dbReference type="ARBA" id="ARBA00023163"/>
    </source>
</evidence>
<name>A0ABR1AJ82_POLSC</name>
<comment type="subcellular location">
    <subcellularLocation>
        <location evidence="1">Nucleus</location>
    </subcellularLocation>
</comment>
<dbReference type="Proteomes" id="UP001359485">
    <property type="component" value="Unassembled WGS sequence"/>
</dbReference>
<comment type="caution">
    <text evidence="9">The sequence shown here is derived from an EMBL/GenBank/DDBJ whole genome shotgun (WGS) entry which is preliminary data.</text>
</comment>
<evidence type="ECO:0000256" key="1">
    <source>
        <dbReference type="ARBA" id="ARBA00004123"/>
    </source>
</evidence>
<evidence type="ECO:0000256" key="5">
    <source>
        <dbReference type="ARBA" id="ARBA00023159"/>
    </source>
</evidence>
<evidence type="ECO:0000313" key="9">
    <source>
        <dbReference type="EMBL" id="KAK6620432.1"/>
    </source>
</evidence>
<dbReference type="PANTHER" id="PTHR12898">
    <property type="entry name" value="MEDIATOR OF RNA POLYMERASE II TRANSCRIPTION SUBUNIT 24"/>
    <property type="match status" value="1"/>
</dbReference>
<evidence type="ECO:0000256" key="8">
    <source>
        <dbReference type="ARBA" id="ARBA00031960"/>
    </source>
</evidence>
<keyword evidence="10" id="KW-1185">Reference proteome</keyword>
<evidence type="ECO:0000256" key="2">
    <source>
        <dbReference type="ARBA" id="ARBA00007864"/>
    </source>
</evidence>
<dbReference type="Pfam" id="PF11277">
    <property type="entry name" value="Med24_N"/>
    <property type="match status" value="1"/>
</dbReference>
<keyword evidence="5" id="KW-0010">Activator</keyword>
<accession>A0ABR1AJ82</accession>
<dbReference type="InterPro" id="IPR021429">
    <property type="entry name" value="Mediator_Med24"/>
</dbReference>
<evidence type="ECO:0000256" key="4">
    <source>
        <dbReference type="ARBA" id="ARBA00023015"/>
    </source>
</evidence>
<gene>
    <name evidence="9" type="ORF">RUM44_006833</name>
</gene>
<protein>
    <recommendedName>
        <fullName evidence="3">Mediator of RNA polymerase II transcription subunit 24</fullName>
    </recommendedName>
    <alternativeName>
        <fullName evidence="8">Mediator complex subunit 24</fullName>
    </alternativeName>
</protein>
<dbReference type="EMBL" id="JAWJWF010000048">
    <property type="protein sequence ID" value="KAK6620432.1"/>
    <property type="molecule type" value="Genomic_DNA"/>
</dbReference>
<reference evidence="9 10" key="1">
    <citation type="submission" date="2023-09" db="EMBL/GenBank/DDBJ databases">
        <title>Genomes of two closely related lineages of the louse Polyplax serrata with different host specificities.</title>
        <authorList>
            <person name="Martinu J."/>
            <person name="Tarabai H."/>
            <person name="Stefka J."/>
            <person name="Hypsa V."/>
        </authorList>
    </citation>
    <scope>NUCLEOTIDE SEQUENCE [LARGE SCALE GENOMIC DNA]</scope>
    <source>
        <strain evidence="9">98ZLc_SE</strain>
    </source>
</reference>
<evidence type="ECO:0000256" key="3">
    <source>
        <dbReference type="ARBA" id="ARBA00019693"/>
    </source>
</evidence>
<keyword evidence="4" id="KW-0805">Transcription regulation</keyword>
<comment type="similarity">
    <text evidence="2">Belongs to the Mediator complex subunit 24 family.</text>
</comment>
<evidence type="ECO:0000256" key="7">
    <source>
        <dbReference type="ARBA" id="ARBA00023242"/>
    </source>
</evidence>
<keyword evidence="6" id="KW-0804">Transcription</keyword>
<evidence type="ECO:0000313" key="10">
    <source>
        <dbReference type="Proteomes" id="UP001359485"/>
    </source>
</evidence>
<keyword evidence="7" id="KW-0539">Nucleus</keyword>
<dbReference type="PANTHER" id="PTHR12898:SF1">
    <property type="entry name" value="MEDIATOR OF RNA POLYMERASE II TRANSCRIPTION SUBUNIT 24"/>
    <property type="match status" value="1"/>
</dbReference>
<proteinExistence type="inferred from homology"/>
<sequence length="975" mass="110008">MVTMELSKVTSKTSSIKALLLKAWRERWTDLQWGIHIKTILPRGVSGDVYNLADCILQQALIGPGPNHLVLSYLKHSLSSQLISHAALLQHISKYNNFHKPHCIISLLELLEASQVGITCRGKTEEGILATSVASTIFWLLQCYSYHLNKLLGGMAPPCEEIVSKCVVLLINMLSSDFIMAMLYLAKYEDPELHLEVVKKCKEIEQFLIQNPSLKPSSSIDTCLQKLHAIELNIKIKCEPVTYCLQPLLAIEVMLTPGCETNYLVNKLIMLQKLKGYSNSRLYCDIMRACLISLNSVLGTSEESQWGAFTILKLPHIFKQLHSNLRDESSQSFEFSQDIVDSFDLLLQLTPLLDIMDSKCNCNFVECILNELLKVNLISSKHVTYINEKRESLTNWVQKNQDCNISQQPLPKVIIRAEPTLARLLRTLEADNIKMEGVQTVLCPILGKSFDLITAVAAVEGKLRTFVTKLIKFNETYKYGHGESPKQSQTRALLFDVSFLMLCSIVNIYGSQVVLSEEGGDSFFELWVRESMVEKGHSKSPESIIGLADNSKVEALLAQFNSNEDFKTSQVKWNEICLNVPAAIREVLLAWEQGTLSANDVKRILDSMRSKWCCLPICATAWLCSYMQILHQDALLKPMNMVQQFLAAPSTDDQNETFKSERFTLMSMIIRRMQYNIHPSSSSKISLQHGIISNTPISTQLEKVWSKIHKQGWVSIEATHQFQSLLNTGGPCWFITNVLKQVMQYKYQEDLNRAVDLAFALFHLDILNCTLSLLTEVLPQYLHNKLQCEELVEPQLSALAKICVYCIIAAAQSVSKDQSSKKRLRKEVDSEDSDSYFPATKHMKMNNGQASVGFTTTKTGTSFSPTRQPAMVPALQTACNELFNAFLMISNRGGEISQQTHFVYKFLDIMVKCGRDKTRLVLQGQPLHNLMPNLIRWLPDMVSVELIIGLYDVTTTVGRRAAARDLCMLTNLQAK</sequence>